<keyword evidence="1" id="KW-0812">Transmembrane</keyword>
<keyword evidence="3" id="KW-1185">Reference proteome</keyword>
<comment type="caution">
    <text evidence="2">The sequence shown here is derived from an EMBL/GenBank/DDBJ whole genome shotgun (WGS) entry which is preliminary data.</text>
</comment>
<accession>A0A226DHP8</accession>
<gene>
    <name evidence="2" type="ORF">Fcan01_21029</name>
</gene>
<dbReference type="AlphaFoldDB" id="A0A226DHP8"/>
<name>A0A226DHP8_FOLCA</name>
<dbReference type="EMBL" id="LNIX01000019">
    <property type="protein sequence ID" value="OXA44374.1"/>
    <property type="molecule type" value="Genomic_DNA"/>
</dbReference>
<reference evidence="2 3" key="1">
    <citation type="submission" date="2015-12" db="EMBL/GenBank/DDBJ databases">
        <title>The genome of Folsomia candida.</title>
        <authorList>
            <person name="Faddeeva A."/>
            <person name="Derks M.F."/>
            <person name="Anvar Y."/>
            <person name="Smit S."/>
            <person name="Van Straalen N."/>
            <person name="Roelofs D."/>
        </authorList>
    </citation>
    <scope>NUCLEOTIDE SEQUENCE [LARGE SCALE GENOMIC DNA]</scope>
    <source>
        <strain evidence="2 3">VU population</strain>
        <tissue evidence="2">Whole body</tissue>
    </source>
</reference>
<evidence type="ECO:0000313" key="3">
    <source>
        <dbReference type="Proteomes" id="UP000198287"/>
    </source>
</evidence>
<keyword evidence="1" id="KW-1133">Transmembrane helix</keyword>
<evidence type="ECO:0000256" key="1">
    <source>
        <dbReference type="SAM" id="Phobius"/>
    </source>
</evidence>
<sequence length="354" mass="39984">MSKIVVLQDKVKRQLQLGNDFYCVPTTWDNNLQKFVQIPTNKWRKVLVFTVIEFFVMATRVLSIVINSIPASENLIGISTTTLDWLSSSSRSIAGFRANNQYGKKENAYLTILALFFDAGQLAHFCLPTILSALVTLAPCQPGFPRSILCSTIKGCYTTLSFDLAFASLEFIVTMQASVGCAYYMQTVLLTGVAFLWVECRTFIWNCAKGSAEQIVYRKLQVLERVLNVCTRKGVFLKGALLVPTLQIILAVITIVAYHKGQNLMLVLFLALLYIVMLSFTLFLFSAAAQVYGITEQWIKRCKFGRRKGWERKFQKSLTPLRLQFGNNFVEMLTPLVVEQFCMGQTISILMMAK</sequence>
<keyword evidence="1" id="KW-0472">Membrane</keyword>
<feature type="transmembrane region" description="Helical" evidence="1">
    <location>
        <begin position="264"/>
        <end position="294"/>
    </location>
</feature>
<dbReference type="Proteomes" id="UP000198287">
    <property type="component" value="Unassembled WGS sequence"/>
</dbReference>
<protein>
    <submittedName>
        <fullName evidence="2">Invertase</fullName>
    </submittedName>
</protein>
<dbReference type="OrthoDB" id="8297494at2759"/>
<proteinExistence type="predicted"/>
<organism evidence="2 3">
    <name type="scientific">Folsomia candida</name>
    <name type="common">Springtail</name>
    <dbReference type="NCBI Taxonomy" id="158441"/>
    <lineage>
        <taxon>Eukaryota</taxon>
        <taxon>Metazoa</taxon>
        <taxon>Ecdysozoa</taxon>
        <taxon>Arthropoda</taxon>
        <taxon>Hexapoda</taxon>
        <taxon>Collembola</taxon>
        <taxon>Entomobryomorpha</taxon>
        <taxon>Isotomoidea</taxon>
        <taxon>Isotomidae</taxon>
        <taxon>Proisotominae</taxon>
        <taxon>Folsomia</taxon>
    </lineage>
</organism>
<feature type="transmembrane region" description="Helical" evidence="1">
    <location>
        <begin position="235"/>
        <end position="258"/>
    </location>
</feature>
<evidence type="ECO:0000313" key="2">
    <source>
        <dbReference type="EMBL" id="OXA44374.1"/>
    </source>
</evidence>